<sequence length="178" mass="19517">MKPGVILHQYSVDWGRVQPSPGDLIEVDRPGYQHWALYVGDGYVIHLVPPCEVAGAGIGSLGSITCDRAKIQKEALKVVVGGDSYRVNNQLDNKYEPLPVGKIIHAAEHLIEQTIPYNLLTNNCEHWVKNMRYGKPESRQVRNLVLAGVGATVGTVVLAGLAHMLTGKSENTNLRNEK</sequence>
<dbReference type="InterPro" id="IPR051496">
    <property type="entry name" value="H-rev107_PLA/AT"/>
</dbReference>
<name>A0AAE1GF13_PETCI</name>
<evidence type="ECO:0000256" key="1">
    <source>
        <dbReference type="ARBA" id="ARBA00007824"/>
    </source>
</evidence>
<dbReference type="GO" id="GO:0005737">
    <property type="term" value="C:cytoplasm"/>
    <property type="evidence" value="ECO:0007669"/>
    <property type="project" value="TreeGrafter"/>
</dbReference>
<dbReference type="InterPro" id="IPR007053">
    <property type="entry name" value="LRAT_dom"/>
</dbReference>
<feature type="domain" description="LRAT" evidence="6">
    <location>
        <begin position="24"/>
        <end position="140"/>
    </location>
</feature>
<evidence type="ECO:0000259" key="6">
    <source>
        <dbReference type="PROSITE" id="PS51934"/>
    </source>
</evidence>
<reference evidence="7" key="1">
    <citation type="submission" date="2023-10" db="EMBL/GenBank/DDBJ databases">
        <title>Genome assemblies of two species of porcelain crab, Petrolisthes cinctipes and Petrolisthes manimaculis (Anomura: Porcellanidae).</title>
        <authorList>
            <person name="Angst P."/>
        </authorList>
    </citation>
    <scope>NUCLEOTIDE SEQUENCE</scope>
    <source>
        <strain evidence="7">PB745_01</strain>
        <tissue evidence="7">Gill</tissue>
    </source>
</reference>
<feature type="transmembrane region" description="Helical" evidence="5">
    <location>
        <begin position="144"/>
        <end position="165"/>
    </location>
</feature>
<keyword evidence="3" id="KW-0378">Hydrolase</keyword>
<dbReference type="GO" id="GO:0008970">
    <property type="term" value="F:phospholipase A1 activity"/>
    <property type="evidence" value="ECO:0007669"/>
    <property type="project" value="TreeGrafter"/>
</dbReference>
<dbReference type="PANTHER" id="PTHR13943">
    <property type="entry name" value="HRAS-LIKE SUPPRESSOR - RELATED"/>
    <property type="match status" value="1"/>
</dbReference>
<proteinExistence type="inferred from homology"/>
<evidence type="ECO:0000256" key="5">
    <source>
        <dbReference type="SAM" id="Phobius"/>
    </source>
</evidence>
<dbReference type="GO" id="GO:0070292">
    <property type="term" value="P:N-acylphosphatidylethanolamine metabolic process"/>
    <property type="evidence" value="ECO:0007669"/>
    <property type="project" value="TreeGrafter"/>
</dbReference>
<dbReference type="Gene3D" id="3.90.1720.10">
    <property type="entry name" value="endopeptidase domain like (from Nostoc punctiforme)"/>
    <property type="match status" value="1"/>
</dbReference>
<gene>
    <name evidence="7" type="ORF">Pcinc_004600</name>
</gene>
<keyword evidence="5" id="KW-0812">Transmembrane</keyword>
<dbReference type="Proteomes" id="UP001286313">
    <property type="component" value="Unassembled WGS sequence"/>
</dbReference>
<dbReference type="EMBL" id="JAWQEG010000332">
    <property type="protein sequence ID" value="KAK3891510.1"/>
    <property type="molecule type" value="Genomic_DNA"/>
</dbReference>
<keyword evidence="8" id="KW-1185">Reference proteome</keyword>
<dbReference type="Pfam" id="PF04970">
    <property type="entry name" value="LRAT"/>
    <property type="match status" value="1"/>
</dbReference>
<keyword evidence="5" id="KW-1133">Transmembrane helix</keyword>
<evidence type="ECO:0000313" key="7">
    <source>
        <dbReference type="EMBL" id="KAK3891510.1"/>
    </source>
</evidence>
<evidence type="ECO:0000256" key="3">
    <source>
        <dbReference type="ARBA" id="ARBA00022801"/>
    </source>
</evidence>
<evidence type="ECO:0000256" key="4">
    <source>
        <dbReference type="ARBA" id="ARBA00023098"/>
    </source>
</evidence>
<comment type="caution">
    <text evidence="7">The sequence shown here is derived from an EMBL/GenBank/DDBJ whole genome shotgun (WGS) entry which is preliminary data.</text>
</comment>
<dbReference type="GO" id="GO:0016410">
    <property type="term" value="F:N-acyltransferase activity"/>
    <property type="evidence" value="ECO:0007669"/>
    <property type="project" value="TreeGrafter"/>
</dbReference>
<protein>
    <recommendedName>
        <fullName evidence="6">LRAT domain-containing protein</fullName>
    </recommendedName>
</protein>
<dbReference type="PROSITE" id="PS51934">
    <property type="entry name" value="LRAT"/>
    <property type="match status" value="1"/>
</dbReference>
<keyword evidence="5" id="KW-0472">Membrane</keyword>
<accession>A0AAE1GF13</accession>
<evidence type="ECO:0000256" key="2">
    <source>
        <dbReference type="ARBA" id="ARBA00022679"/>
    </source>
</evidence>
<dbReference type="AlphaFoldDB" id="A0AAE1GF13"/>
<keyword evidence="2" id="KW-0808">Transferase</keyword>
<comment type="similarity">
    <text evidence="1">Belongs to the H-rev107 family.</text>
</comment>
<keyword evidence="4" id="KW-0443">Lipid metabolism</keyword>
<dbReference type="PANTHER" id="PTHR13943:SF31">
    <property type="entry name" value="PHOSPHOLIPASE A AND ACYLTRANSFERASE 3"/>
    <property type="match status" value="1"/>
</dbReference>
<dbReference type="GO" id="GO:0004623">
    <property type="term" value="F:phospholipase A2 activity"/>
    <property type="evidence" value="ECO:0007669"/>
    <property type="project" value="TreeGrafter"/>
</dbReference>
<evidence type="ECO:0000313" key="8">
    <source>
        <dbReference type="Proteomes" id="UP001286313"/>
    </source>
</evidence>
<organism evidence="7 8">
    <name type="scientific">Petrolisthes cinctipes</name>
    <name type="common">Flat porcelain crab</name>
    <dbReference type="NCBI Taxonomy" id="88211"/>
    <lineage>
        <taxon>Eukaryota</taxon>
        <taxon>Metazoa</taxon>
        <taxon>Ecdysozoa</taxon>
        <taxon>Arthropoda</taxon>
        <taxon>Crustacea</taxon>
        <taxon>Multicrustacea</taxon>
        <taxon>Malacostraca</taxon>
        <taxon>Eumalacostraca</taxon>
        <taxon>Eucarida</taxon>
        <taxon>Decapoda</taxon>
        <taxon>Pleocyemata</taxon>
        <taxon>Anomura</taxon>
        <taxon>Galatheoidea</taxon>
        <taxon>Porcellanidae</taxon>
        <taxon>Petrolisthes</taxon>
    </lineage>
</organism>